<protein>
    <submittedName>
        <fullName evidence="2">Uncharacterized protein</fullName>
    </submittedName>
</protein>
<feature type="region of interest" description="Disordered" evidence="1">
    <location>
        <begin position="1"/>
        <end position="129"/>
    </location>
</feature>
<feature type="compositionally biased region" description="Gly residues" evidence="1">
    <location>
        <begin position="61"/>
        <end position="74"/>
    </location>
</feature>
<sequence>MSAPGAAFKQQRGKAELSGLAGHESPALKNMSGSREGAEGEDSVYSTPSSAPWAGAITMGPGAGEASGEGGQGSVLGQLGPRDPRVPISTKWPPMLQWSSSEEEGEQVAEEGGWSGAKNPWLLGPIRPPGVFNGAQARWEKEDMGKTGGGEDYPLGEGGLLEKGVEESFSTPGTPDLLWQDTLDFEEEDPGEQCAAQSPWKEVKVGPGAAGRMTSAGRVDLRLQAAQFVVAVDLGGAAGAVAWHEEESDASLEEAELVNSGSETEWWERGKGQRDTNPVSKSLQVEKQLMGRAGGRRKERAGVEVRTVQERPPLLSPVKESSCFMVSVVSEGREDSVCLV</sequence>
<organism evidence="2 3">
    <name type="scientific">Pleurodeles waltl</name>
    <name type="common">Iberian ribbed newt</name>
    <dbReference type="NCBI Taxonomy" id="8319"/>
    <lineage>
        <taxon>Eukaryota</taxon>
        <taxon>Metazoa</taxon>
        <taxon>Chordata</taxon>
        <taxon>Craniata</taxon>
        <taxon>Vertebrata</taxon>
        <taxon>Euteleostomi</taxon>
        <taxon>Amphibia</taxon>
        <taxon>Batrachia</taxon>
        <taxon>Caudata</taxon>
        <taxon>Salamandroidea</taxon>
        <taxon>Salamandridae</taxon>
        <taxon>Pleurodelinae</taxon>
        <taxon>Pleurodeles</taxon>
    </lineage>
</organism>
<evidence type="ECO:0000313" key="2">
    <source>
        <dbReference type="EMBL" id="KAJ1142449.1"/>
    </source>
</evidence>
<reference evidence="2" key="1">
    <citation type="journal article" date="2022" name="bioRxiv">
        <title>Sequencing and chromosome-scale assembly of the giantPleurodeles waltlgenome.</title>
        <authorList>
            <person name="Brown T."/>
            <person name="Elewa A."/>
            <person name="Iarovenko S."/>
            <person name="Subramanian E."/>
            <person name="Araus A.J."/>
            <person name="Petzold A."/>
            <person name="Susuki M."/>
            <person name="Suzuki K.-i.T."/>
            <person name="Hayashi T."/>
            <person name="Toyoda A."/>
            <person name="Oliveira C."/>
            <person name="Osipova E."/>
            <person name="Leigh N.D."/>
            <person name="Simon A."/>
            <person name="Yun M.H."/>
        </authorList>
    </citation>
    <scope>NUCLEOTIDE SEQUENCE</scope>
    <source>
        <strain evidence="2">20211129_DDA</strain>
        <tissue evidence="2">Liver</tissue>
    </source>
</reference>
<comment type="caution">
    <text evidence="2">The sequence shown here is derived from an EMBL/GenBank/DDBJ whole genome shotgun (WGS) entry which is preliminary data.</text>
</comment>
<dbReference type="AlphaFoldDB" id="A0AAV7QRN2"/>
<proteinExistence type="predicted"/>
<dbReference type="EMBL" id="JANPWB010000010">
    <property type="protein sequence ID" value="KAJ1142449.1"/>
    <property type="molecule type" value="Genomic_DNA"/>
</dbReference>
<gene>
    <name evidence="2" type="ORF">NDU88_008774</name>
</gene>
<name>A0AAV7QRN2_PLEWA</name>
<dbReference type="Proteomes" id="UP001066276">
    <property type="component" value="Chromosome 6"/>
</dbReference>
<evidence type="ECO:0000256" key="1">
    <source>
        <dbReference type="SAM" id="MobiDB-lite"/>
    </source>
</evidence>
<evidence type="ECO:0000313" key="3">
    <source>
        <dbReference type="Proteomes" id="UP001066276"/>
    </source>
</evidence>
<accession>A0AAV7QRN2</accession>
<keyword evidence="3" id="KW-1185">Reference proteome</keyword>